<feature type="compositionally biased region" description="Basic and acidic residues" evidence="1">
    <location>
        <begin position="254"/>
        <end position="265"/>
    </location>
</feature>
<organism evidence="2 3">
    <name type="scientific">Stachybotrys elegans</name>
    <dbReference type="NCBI Taxonomy" id="80388"/>
    <lineage>
        <taxon>Eukaryota</taxon>
        <taxon>Fungi</taxon>
        <taxon>Dikarya</taxon>
        <taxon>Ascomycota</taxon>
        <taxon>Pezizomycotina</taxon>
        <taxon>Sordariomycetes</taxon>
        <taxon>Hypocreomycetidae</taxon>
        <taxon>Hypocreales</taxon>
        <taxon>Stachybotryaceae</taxon>
        <taxon>Stachybotrys</taxon>
    </lineage>
</organism>
<feature type="region of interest" description="Disordered" evidence="1">
    <location>
        <begin position="251"/>
        <end position="284"/>
    </location>
</feature>
<feature type="compositionally biased region" description="Basic and acidic residues" evidence="1">
    <location>
        <begin position="275"/>
        <end position="284"/>
    </location>
</feature>
<accession>A0A8K0WVI6</accession>
<sequence length="284" mass="32875">MYDSAEQHGQTGVSRVMVEIAPVSTNLFVSRGSGNRNFRWSWQTSRTHALAGAPSNQCRNEYRCSVKLSRVDCFGQRKCWCCLSQCSQLEAMDGWLAMDVLVRLLAVLLTRFPPPGPKIACVAPRASPPPPRSAAPSMRHHFQRKGLTVKEENWKEGWKEERDEGTIRRGRSTLRPPRHLLGVRYSRYLSRHPPPHPFHYYHHLVPWHTIDIHTAARGRRTGHLFSSRKHQLICSLPCSPQYCYFLATHTHTQTQEKRERERETDLLLGRRTHPYKSDRRPGQI</sequence>
<keyword evidence="3" id="KW-1185">Reference proteome</keyword>
<name>A0A8K0WVI6_9HYPO</name>
<gene>
    <name evidence="2" type="ORF">B0I35DRAFT_142517</name>
</gene>
<protein>
    <submittedName>
        <fullName evidence="2">Uncharacterized protein</fullName>
    </submittedName>
</protein>
<dbReference type="AlphaFoldDB" id="A0A8K0WVI6"/>
<dbReference type="Proteomes" id="UP000813444">
    <property type="component" value="Unassembled WGS sequence"/>
</dbReference>
<reference evidence="2" key="1">
    <citation type="journal article" date="2021" name="Nat. Commun.">
        <title>Genetic determinants of endophytism in the Arabidopsis root mycobiome.</title>
        <authorList>
            <person name="Mesny F."/>
            <person name="Miyauchi S."/>
            <person name="Thiergart T."/>
            <person name="Pickel B."/>
            <person name="Atanasova L."/>
            <person name="Karlsson M."/>
            <person name="Huettel B."/>
            <person name="Barry K.W."/>
            <person name="Haridas S."/>
            <person name="Chen C."/>
            <person name="Bauer D."/>
            <person name="Andreopoulos W."/>
            <person name="Pangilinan J."/>
            <person name="LaButti K."/>
            <person name="Riley R."/>
            <person name="Lipzen A."/>
            <person name="Clum A."/>
            <person name="Drula E."/>
            <person name="Henrissat B."/>
            <person name="Kohler A."/>
            <person name="Grigoriev I.V."/>
            <person name="Martin F.M."/>
            <person name="Hacquard S."/>
        </authorList>
    </citation>
    <scope>NUCLEOTIDE SEQUENCE</scope>
    <source>
        <strain evidence="2">MPI-CAGE-CH-0235</strain>
    </source>
</reference>
<evidence type="ECO:0000313" key="3">
    <source>
        <dbReference type="Proteomes" id="UP000813444"/>
    </source>
</evidence>
<dbReference type="EMBL" id="JAGPNK010000002">
    <property type="protein sequence ID" value="KAH7326716.1"/>
    <property type="molecule type" value="Genomic_DNA"/>
</dbReference>
<evidence type="ECO:0000256" key="1">
    <source>
        <dbReference type="SAM" id="MobiDB-lite"/>
    </source>
</evidence>
<proteinExistence type="predicted"/>
<evidence type="ECO:0000313" key="2">
    <source>
        <dbReference type="EMBL" id="KAH7326716.1"/>
    </source>
</evidence>
<comment type="caution">
    <text evidence="2">The sequence shown here is derived from an EMBL/GenBank/DDBJ whole genome shotgun (WGS) entry which is preliminary data.</text>
</comment>